<dbReference type="InterPro" id="IPR021942">
    <property type="entry name" value="DUF3557"/>
</dbReference>
<keyword evidence="2" id="KW-1185">Reference proteome</keyword>
<sequence length="98" mass="11560">MSWMDVIDLVERWQMVQPEIGRHYSLETGHRDVAIEFFTGAQLSPGAEKNFKFANDLYTYGFTFWINQEKVLNVFLETGKDDDGMDKYVMHFKVEPKM</sequence>
<dbReference type="OrthoDB" id="5893053at2759"/>
<reference evidence="2" key="1">
    <citation type="submission" date="2017-10" db="EMBL/GenBank/DDBJ databases">
        <title>Rapid genome shrinkage in a self-fertile nematode reveals novel sperm competition proteins.</title>
        <authorList>
            <person name="Yin D."/>
            <person name="Schwarz E.M."/>
            <person name="Thomas C.G."/>
            <person name="Felde R.L."/>
            <person name="Korf I.F."/>
            <person name="Cutter A.D."/>
            <person name="Schartner C.M."/>
            <person name="Ralston E.J."/>
            <person name="Meyer B.J."/>
            <person name="Haag E.S."/>
        </authorList>
    </citation>
    <scope>NUCLEOTIDE SEQUENCE [LARGE SCALE GENOMIC DNA]</scope>
    <source>
        <strain evidence="2">JU1422</strain>
    </source>
</reference>
<dbReference type="AlphaFoldDB" id="A0A2G5URC5"/>
<organism evidence="1 2">
    <name type="scientific">Caenorhabditis nigoni</name>
    <dbReference type="NCBI Taxonomy" id="1611254"/>
    <lineage>
        <taxon>Eukaryota</taxon>
        <taxon>Metazoa</taxon>
        <taxon>Ecdysozoa</taxon>
        <taxon>Nematoda</taxon>
        <taxon>Chromadorea</taxon>
        <taxon>Rhabditida</taxon>
        <taxon>Rhabditina</taxon>
        <taxon>Rhabditomorpha</taxon>
        <taxon>Rhabditoidea</taxon>
        <taxon>Rhabditidae</taxon>
        <taxon>Peloderinae</taxon>
        <taxon>Caenorhabditis</taxon>
    </lineage>
</organism>
<dbReference type="Proteomes" id="UP000230233">
    <property type="component" value="Chromosome III"/>
</dbReference>
<accession>A0A2G5URC5</accession>
<gene>
    <name evidence="1" type="primary">Cnig_chr_III.g9089</name>
    <name evidence="1" type="ORF">B9Z55_009089</name>
</gene>
<dbReference type="EMBL" id="PDUG01000003">
    <property type="protein sequence ID" value="PIC41796.1"/>
    <property type="molecule type" value="Genomic_DNA"/>
</dbReference>
<evidence type="ECO:0000313" key="1">
    <source>
        <dbReference type="EMBL" id="PIC41796.1"/>
    </source>
</evidence>
<proteinExistence type="predicted"/>
<evidence type="ECO:0000313" key="2">
    <source>
        <dbReference type="Proteomes" id="UP000230233"/>
    </source>
</evidence>
<name>A0A2G5URC5_9PELO</name>
<dbReference type="PANTHER" id="PTHR31379:SF1">
    <property type="entry name" value="F-BOX C PROTEIN-RELATED"/>
    <property type="match status" value="1"/>
</dbReference>
<dbReference type="PANTHER" id="PTHR31379">
    <property type="entry name" value="F-BOX C PROTEIN-RELATED-RELATED"/>
    <property type="match status" value="1"/>
</dbReference>
<comment type="caution">
    <text evidence="1">The sequence shown here is derived from an EMBL/GenBank/DDBJ whole genome shotgun (WGS) entry which is preliminary data.</text>
</comment>
<protein>
    <submittedName>
        <fullName evidence="1">Uncharacterized protein</fullName>
    </submittedName>
</protein>